<gene>
    <name evidence="1" type="ORF">M9H77_34249</name>
</gene>
<protein>
    <submittedName>
        <fullName evidence="1">Uncharacterized protein</fullName>
    </submittedName>
</protein>
<keyword evidence="2" id="KW-1185">Reference proteome</keyword>
<dbReference type="EMBL" id="CM044708">
    <property type="protein sequence ID" value="KAI5648244.1"/>
    <property type="molecule type" value="Genomic_DNA"/>
</dbReference>
<evidence type="ECO:0000313" key="2">
    <source>
        <dbReference type="Proteomes" id="UP001060085"/>
    </source>
</evidence>
<comment type="caution">
    <text evidence="1">The sequence shown here is derived from an EMBL/GenBank/DDBJ whole genome shotgun (WGS) entry which is preliminary data.</text>
</comment>
<name>A0ACB9ZKQ5_CATRO</name>
<dbReference type="Proteomes" id="UP001060085">
    <property type="component" value="Linkage Group LG08"/>
</dbReference>
<sequence length="399" mass="44057">MAVSVPSSLRSSLRRNSMGSSTIKDNEAKVLPNYLRSSVGSCHDLCKYGAKRDLAARIMITVPENLPLSPNKGREPDKSNNLLKRNNLLCSPRSPSTLSLRSPRRVGEKEVQPAAKKMATTAKNPHKIKVKPLQPNGASKRGKNDENNARKQTRTSKASKKSILVPATASVSQKPVVRKVLKEASHLNNIDKTIENELESSTVEEIPEKILFITELNPENQSNFTQGENICDDSLLCQKQTEASSASILEETEDVICIDKEVDQVQYSPPSSPKESIDSRSHEGDHSINSSSSSLISSLLSSTSEEAYCLPRKRREDVYCESDGNANESLKVVLRHQTVEEKKPTEGLFNDVIKETARELAKARKGTVKALVGAFETVISLQDQSLLQQFRTNDLPRIP</sequence>
<proteinExistence type="predicted"/>
<evidence type="ECO:0000313" key="1">
    <source>
        <dbReference type="EMBL" id="KAI5648244.1"/>
    </source>
</evidence>
<accession>A0ACB9ZKQ5</accession>
<organism evidence="1 2">
    <name type="scientific">Catharanthus roseus</name>
    <name type="common">Madagascar periwinkle</name>
    <name type="synonym">Vinca rosea</name>
    <dbReference type="NCBI Taxonomy" id="4058"/>
    <lineage>
        <taxon>Eukaryota</taxon>
        <taxon>Viridiplantae</taxon>
        <taxon>Streptophyta</taxon>
        <taxon>Embryophyta</taxon>
        <taxon>Tracheophyta</taxon>
        <taxon>Spermatophyta</taxon>
        <taxon>Magnoliopsida</taxon>
        <taxon>eudicotyledons</taxon>
        <taxon>Gunneridae</taxon>
        <taxon>Pentapetalae</taxon>
        <taxon>asterids</taxon>
        <taxon>lamiids</taxon>
        <taxon>Gentianales</taxon>
        <taxon>Apocynaceae</taxon>
        <taxon>Rauvolfioideae</taxon>
        <taxon>Vinceae</taxon>
        <taxon>Catharanthinae</taxon>
        <taxon>Catharanthus</taxon>
    </lineage>
</organism>
<reference evidence="2" key="1">
    <citation type="journal article" date="2023" name="Nat. Plants">
        <title>Single-cell RNA sequencing provides a high-resolution roadmap for understanding the multicellular compartmentation of specialized metabolism.</title>
        <authorList>
            <person name="Sun S."/>
            <person name="Shen X."/>
            <person name="Li Y."/>
            <person name="Li Y."/>
            <person name="Wang S."/>
            <person name="Li R."/>
            <person name="Zhang H."/>
            <person name="Shen G."/>
            <person name="Guo B."/>
            <person name="Wei J."/>
            <person name="Xu J."/>
            <person name="St-Pierre B."/>
            <person name="Chen S."/>
            <person name="Sun C."/>
        </authorList>
    </citation>
    <scope>NUCLEOTIDE SEQUENCE [LARGE SCALE GENOMIC DNA]</scope>
</reference>